<dbReference type="AlphaFoldDB" id="A0A133U8P0"/>
<name>A0A133U8P0_9EURY</name>
<evidence type="ECO:0008006" key="3">
    <source>
        <dbReference type="Google" id="ProtNLM"/>
    </source>
</evidence>
<proteinExistence type="predicted"/>
<accession>A0A133U8P0</accession>
<comment type="caution">
    <text evidence="1">The sequence shown here is derived from an EMBL/GenBank/DDBJ whole genome shotgun (WGS) entry which is preliminary data.</text>
</comment>
<protein>
    <recommendedName>
        <fullName evidence="3">Gfo/Idh/MocA-like oxidoreductase C-terminal domain-containing protein</fullName>
    </recommendedName>
</protein>
<organism evidence="1 2">
    <name type="scientific">candidate division MSBL1 archaeon SCGC-AAA259A05</name>
    <dbReference type="NCBI Taxonomy" id="1698259"/>
    <lineage>
        <taxon>Archaea</taxon>
        <taxon>Methanobacteriati</taxon>
        <taxon>Methanobacteriota</taxon>
        <taxon>candidate division MSBL1</taxon>
    </lineage>
</organism>
<dbReference type="Proteomes" id="UP000070163">
    <property type="component" value="Unassembled WGS sequence"/>
</dbReference>
<keyword evidence="2" id="KW-1185">Reference proteome</keyword>
<dbReference type="EMBL" id="LHXJ01000045">
    <property type="protein sequence ID" value="KXA90562.1"/>
    <property type="molecule type" value="Genomic_DNA"/>
</dbReference>
<dbReference type="Gene3D" id="3.30.360.10">
    <property type="entry name" value="Dihydrodipicolinate Reductase, domain 2"/>
    <property type="match status" value="1"/>
</dbReference>
<gene>
    <name evidence="1" type="ORF">AKJ57_04065</name>
</gene>
<evidence type="ECO:0000313" key="1">
    <source>
        <dbReference type="EMBL" id="KXA90562.1"/>
    </source>
</evidence>
<sequence>MYFLTHLFLSNHPGRIDLNPTKQSSKLTNNETHKFPWTFRSMQIDDKLFGFVPGVVNHFVQSIKNEKDPDITPIDGKKVTKTALAIHKSIQSQKVIRT</sequence>
<reference evidence="1 2" key="1">
    <citation type="journal article" date="2016" name="Sci. Rep.">
        <title>Metabolic traits of an uncultured archaeal lineage -MSBL1- from brine pools of the Red Sea.</title>
        <authorList>
            <person name="Mwirichia R."/>
            <person name="Alam I."/>
            <person name="Rashid M."/>
            <person name="Vinu M."/>
            <person name="Ba-Alawi W."/>
            <person name="Anthony Kamau A."/>
            <person name="Kamanda Ngugi D."/>
            <person name="Goker M."/>
            <person name="Klenk H.P."/>
            <person name="Bajic V."/>
            <person name="Stingl U."/>
        </authorList>
    </citation>
    <scope>NUCLEOTIDE SEQUENCE [LARGE SCALE GENOMIC DNA]</scope>
    <source>
        <strain evidence="1">SCGC-AAA259A05</strain>
    </source>
</reference>
<evidence type="ECO:0000313" key="2">
    <source>
        <dbReference type="Proteomes" id="UP000070163"/>
    </source>
</evidence>